<dbReference type="InterPro" id="IPR035906">
    <property type="entry name" value="MetI-like_sf"/>
</dbReference>
<keyword evidence="5 7" id="KW-1133">Transmembrane helix</keyword>
<dbReference type="PANTHER" id="PTHR30465:SF0">
    <property type="entry name" value="OLIGOPEPTIDE TRANSPORT SYSTEM PERMEASE PROTEIN APPB"/>
    <property type="match status" value="1"/>
</dbReference>
<keyword evidence="4 7" id="KW-0812">Transmembrane</keyword>
<evidence type="ECO:0000256" key="2">
    <source>
        <dbReference type="ARBA" id="ARBA00022448"/>
    </source>
</evidence>
<reference evidence="9 10" key="1">
    <citation type="submission" date="2020-05" db="EMBL/GenBank/DDBJ databases">
        <title>Azospirillum oleiclasticum sp. nov, a nitrogen-fixing and heavy crude oil-emulsifying bacterium isolated from the crude oil of Yumen Oilfield.</title>
        <authorList>
            <person name="Wu D."/>
            <person name="Cai M."/>
            <person name="Zhang X."/>
        </authorList>
    </citation>
    <scope>NUCLEOTIDE SEQUENCE [LARGE SCALE GENOMIC DNA]</scope>
    <source>
        <strain evidence="9 10">ROY-1-1-2</strain>
    </source>
</reference>
<evidence type="ECO:0000313" key="10">
    <source>
        <dbReference type="Proteomes" id="UP000584642"/>
    </source>
</evidence>
<keyword evidence="3" id="KW-1003">Cell membrane</keyword>
<dbReference type="PANTHER" id="PTHR30465">
    <property type="entry name" value="INNER MEMBRANE ABC TRANSPORTER"/>
    <property type="match status" value="1"/>
</dbReference>
<comment type="subcellular location">
    <subcellularLocation>
        <location evidence="1 7">Cell membrane</location>
        <topology evidence="1 7">Multi-pass membrane protein</topology>
    </subcellularLocation>
</comment>
<feature type="transmembrane region" description="Helical" evidence="7">
    <location>
        <begin position="214"/>
        <end position="235"/>
    </location>
</feature>
<evidence type="ECO:0000256" key="3">
    <source>
        <dbReference type="ARBA" id="ARBA00022475"/>
    </source>
</evidence>
<keyword evidence="10" id="KW-1185">Reference proteome</keyword>
<evidence type="ECO:0000313" key="9">
    <source>
        <dbReference type="EMBL" id="NYZ20116.1"/>
    </source>
</evidence>
<dbReference type="EMBL" id="JABFDB010000006">
    <property type="protein sequence ID" value="NYZ20116.1"/>
    <property type="molecule type" value="Genomic_DNA"/>
</dbReference>
<name>A0ABX2T7E9_9PROT</name>
<proteinExistence type="inferred from homology"/>
<keyword evidence="6 7" id="KW-0472">Membrane</keyword>
<evidence type="ECO:0000256" key="1">
    <source>
        <dbReference type="ARBA" id="ARBA00004651"/>
    </source>
</evidence>
<feature type="transmembrane region" description="Helical" evidence="7">
    <location>
        <begin position="49"/>
        <end position="72"/>
    </location>
</feature>
<feature type="domain" description="ABC transmembrane type-1" evidence="8">
    <location>
        <begin position="45"/>
        <end position="235"/>
    </location>
</feature>
<keyword evidence="2 7" id="KW-0813">Transport</keyword>
<dbReference type="Proteomes" id="UP000584642">
    <property type="component" value="Unassembled WGS sequence"/>
</dbReference>
<organism evidence="9 10">
    <name type="scientific">Azospirillum oleiclasticum</name>
    <dbReference type="NCBI Taxonomy" id="2735135"/>
    <lineage>
        <taxon>Bacteria</taxon>
        <taxon>Pseudomonadati</taxon>
        <taxon>Pseudomonadota</taxon>
        <taxon>Alphaproteobacteria</taxon>
        <taxon>Rhodospirillales</taxon>
        <taxon>Azospirillaceae</taxon>
        <taxon>Azospirillum</taxon>
    </lineage>
</organism>
<comment type="caution">
    <text evidence="9">The sequence shown here is derived from an EMBL/GenBank/DDBJ whole genome shotgun (WGS) entry which is preliminary data.</text>
</comment>
<dbReference type="SUPFAM" id="SSF161098">
    <property type="entry name" value="MetI-like"/>
    <property type="match status" value="1"/>
</dbReference>
<evidence type="ECO:0000256" key="6">
    <source>
        <dbReference type="ARBA" id="ARBA00023136"/>
    </source>
</evidence>
<accession>A0ABX2T7E9</accession>
<dbReference type="Pfam" id="PF00528">
    <property type="entry name" value="BPD_transp_1"/>
    <property type="match status" value="1"/>
</dbReference>
<protein>
    <submittedName>
        <fullName evidence="9">ABC transporter permease subunit</fullName>
    </submittedName>
</protein>
<evidence type="ECO:0000256" key="7">
    <source>
        <dbReference type="RuleBase" id="RU363032"/>
    </source>
</evidence>
<feature type="transmembrane region" description="Helical" evidence="7">
    <location>
        <begin position="177"/>
        <end position="202"/>
    </location>
</feature>
<gene>
    <name evidence="9" type="ORF">HND93_10355</name>
</gene>
<dbReference type="PROSITE" id="PS50928">
    <property type="entry name" value="ABC_TM1"/>
    <property type="match status" value="1"/>
</dbReference>
<sequence length="245" mass="23083">MLTDALRRTGAVLPLAIILLAAGAAVGVLSGGDAAAGLARAGAALPVTLALALGALSGGMMTGTALGLAAALHPRSLEGAAAAGLAGLGPALPGFVLAALLATTFGSGTADAALALAALALPVAASAAREARGRLAAALAGPVVLAARGRGVSARAALTRHALPPVLAALVRQTGMLGGAVLCGAAAAEVLFGLPGAGALLVQDLRRGEAAGAAATLATLAVTALLIETAGAVLADRLAPPGRLR</sequence>
<dbReference type="RefSeq" id="WP_180281888.1">
    <property type="nucleotide sequence ID" value="NZ_JABFDB010000006.1"/>
</dbReference>
<dbReference type="InterPro" id="IPR000515">
    <property type="entry name" value="MetI-like"/>
</dbReference>
<feature type="transmembrane region" description="Helical" evidence="7">
    <location>
        <begin position="79"/>
        <end position="102"/>
    </location>
</feature>
<feature type="transmembrane region" description="Helical" evidence="7">
    <location>
        <begin position="108"/>
        <end position="128"/>
    </location>
</feature>
<evidence type="ECO:0000259" key="8">
    <source>
        <dbReference type="PROSITE" id="PS50928"/>
    </source>
</evidence>
<evidence type="ECO:0000256" key="4">
    <source>
        <dbReference type="ARBA" id="ARBA00022692"/>
    </source>
</evidence>
<comment type="similarity">
    <text evidence="7">Belongs to the binding-protein-dependent transport system permease family.</text>
</comment>
<evidence type="ECO:0000256" key="5">
    <source>
        <dbReference type="ARBA" id="ARBA00022989"/>
    </source>
</evidence>
<dbReference type="Gene3D" id="1.10.3720.10">
    <property type="entry name" value="MetI-like"/>
    <property type="match status" value="1"/>
</dbReference>